<evidence type="ECO:0000313" key="1">
    <source>
        <dbReference type="EMBL" id="SEM55897.1"/>
    </source>
</evidence>
<accession>A0A1H7ZEL1</accession>
<proteinExistence type="predicted"/>
<gene>
    <name evidence="1" type="ORF">SAMN05216180_0571</name>
</gene>
<dbReference type="EMBL" id="FOCG01000001">
    <property type="protein sequence ID" value="SEM55897.1"/>
    <property type="molecule type" value="Genomic_DNA"/>
</dbReference>
<evidence type="ECO:0000313" key="2">
    <source>
        <dbReference type="Proteomes" id="UP000199158"/>
    </source>
</evidence>
<protein>
    <submittedName>
        <fullName evidence="1">Uncharacterized protein</fullName>
    </submittedName>
</protein>
<dbReference type="Proteomes" id="UP000199158">
    <property type="component" value="Unassembled WGS sequence"/>
</dbReference>
<reference evidence="1 2" key="1">
    <citation type="submission" date="2016-10" db="EMBL/GenBank/DDBJ databases">
        <authorList>
            <person name="de Groot N.N."/>
        </authorList>
    </citation>
    <scope>NUCLEOTIDE SEQUENCE [LARGE SCALE GENOMIC DNA]</scope>
    <source>
        <strain evidence="1 2">CGMCC 1.5070</strain>
    </source>
</reference>
<dbReference type="AlphaFoldDB" id="A0A1H7ZEL1"/>
<organism evidence="1 2">
    <name type="scientific">Hydrogenoanaerobacterium saccharovorans</name>
    <dbReference type="NCBI Taxonomy" id="474960"/>
    <lineage>
        <taxon>Bacteria</taxon>
        <taxon>Bacillati</taxon>
        <taxon>Bacillota</taxon>
        <taxon>Clostridia</taxon>
        <taxon>Eubacteriales</taxon>
        <taxon>Oscillospiraceae</taxon>
        <taxon>Hydrogenoanaerobacterium</taxon>
    </lineage>
</organism>
<sequence length="45" mass="4930">MGVSTVCAPTMSISKANKKQILYYNALFAAGKECISFGFEIYYGL</sequence>
<keyword evidence="2" id="KW-1185">Reference proteome</keyword>
<name>A0A1H7ZEL1_9FIRM</name>
<dbReference type="STRING" id="474960.SAMN05216180_0571"/>